<evidence type="ECO:0000256" key="6">
    <source>
        <dbReference type="SAM" id="MobiDB-lite"/>
    </source>
</evidence>
<feature type="compositionally biased region" description="Polar residues" evidence="6">
    <location>
        <begin position="59"/>
        <end position="70"/>
    </location>
</feature>
<keyword evidence="3" id="KW-0863">Zinc-finger</keyword>
<evidence type="ECO:0000256" key="2">
    <source>
        <dbReference type="ARBA" id="ARBA00022723"/>
    </source>
</evidence>
<dbReference type="AlphaFoldDB" id="A0A5B0NL10"/>
<evidence type="ECO:0000256" key="1">
    <source>
        <dbReference type="ARBA" id="ARBA00004123"/>
    </source>
</evidence>
<comment type="caution">
    <text evidence="7">The sequence shown here is derived from an EMBL/GenBank/DDBJ whole genome shotgun (WGS) entry which is preliminary data.</text>
</comment>
<keyword evidence="5" id="KW-0539">Nucleus</keyword>
<dbReference type="OrthoDB" id="2677917at2759"/>
<dbReference type="PANTHER" id="PTHR46481">
    <property type="entry name" value="ZINC FINGER BED DOMAIN-CONTAINING PROTEIN 4"/>
    <property type="match status" value="1"/>
</dbReference>
<feature type="compositionally biased region" description="Acidic residues" evidence="6">
    <location>
        <begin position="562"/>
        <end position="577"/>
    </location>
</feature>
<feature type="region of interest" description="Disordered" evidence="6">
    <location>
        <begin position="518"/>
        <end position="600"/>
    </location>
</feature>
<gene>
    <name evidence="7" type="ORF">PGT21_012686</name>
</gene>
<feature type="compositionally biased region" description="Polar residues" evidence="6">
    <location>
        <begin position="29"/>
        <end position="51"/>
    </location>
</feature>
<dbReference type="EMBL" id="VSWC01000093">
    <property type="protein sequence ID" value="KAA1089282.1"/>
    <property type="molecule type" value="Genomic_DNA"/>
</dbReference>
<keyword evidence="8" id="KW-1185">Reference proteome</keyword>
<evidence type="ECO:0000256" key="5">
    <source>
        <dbReference type="ARBA" id="ARBA00023242"/>
    </source>
</evidence>
<protein>
    <recommendedName>
        <fullName evidence="9">DUF659 domain-containing protein</fullName>
    </recommendedName>
</protein>
<dbReference type="SUPFAM" id="SSF53098">
    <property type="entry name" value="Ribonuclease H-like"/>
    <property type="match status" value="1"/>
</dbReference>
<keyword evidence="4" id="KW-0862">Zinc</keyword>
<dbReference type="Proteomes" id="UP000324748">
    <property type="component" value="Unassembled WGS sequence"/>
</dbReference>
<organism evidence="7 8">
    <name type="scientific">Puccinia graminis f. sp. tritici</name>
    <dbReference type="NCBI Taxonomy" id="56615"/>
    <lineage>
        <taxon>Eukaryota</taxon>
        <taxon>Fungi</taxon>
        <taxon>Dikarya</taxon>
        <taxon>Basidiomycota</taxon>
        <taxon>Pucciniomycotina</taxon>
        <taxon>Pucciniomycetes</taxon>
        <taxon>Pucciniales</taxon>
        <taxon>Pucciniaceae</taxon>
        <taxon>Puccinia</taxon>
    </lineage>
</organism>
<evidence type="ECO:0000313" key="7">
    <source>
        <dbReference type="EMBL" id="KAA1089282.1"/>
    </source>
</evidence>
<evidence type="ECO:0000313" key="8">
    <source>
        <dbReference type="Proteomes" id="UP000324748"/>
    </source>
</evidence>
<keyword evidence="2" id="KW-0479">Metal-binding</keyword>
<feature type="compositionally biased region" description="Basic residues" evidence="6">
    <location>
        <begin position="86"/>
        <end position="105"/>
    </location>
</feature>
<evidence type="ECO:0000256" key="3">
    <source>
        <dbReference type="ARBA" id="ARBA00022771"/>
    </source>
</evidence>
<comment type="subcellular location">
    <subcellularLocation>
        <location evidence="1">Nucleus</location>
    </subcellularLocation>
</comment>
<dbReference type="InterPro" id="IPR012337">
    <property type="entry name" value="RNaseH-like_sf"/>
</dbReference>
<dbReference type="PANTHER" id="PTHR46481:SF10">
    <property type="entry name" value="ZINC FINGER BED DOMAIN-CONTAINING PROTEIN 39"/>
    <property type="match status" value="1"/>
</dbReference>
<feature type="compositionally biased region" description="Pro residues" evidence="6">
    <location>
        <begin position="210"/>
        <end position="219"/>
    </location>
</feature>
<sequence>MVPSPTPASRPQANTAPPATPSTSHPPSRQSTRITTPVRNNPNFVRPSNDSPKALPPSSAVQTTSKQSCKQPHRPSSTSASTSTHATRKPKKAKVAQKLKKHKSKRVVESSKGSETESSTDDDESSSHSNTDRHGTARMMDFTQDSDNANHQLKMALRYPGPVGGPSTRVLSRVPPQATCIKPPDDQVPIQSQGIGLDISGTRHQLYPTRTPPPTPEPSSPHQSNHPLTDAEELDRARKVAANAVSSSYNNYHVPELSDQKDKSGRFMIAYHCKMCSTKINRPMSDSSCGNLNKHTALCLCKQQEAYKTHTLASVGITGTGGIDPKEVPQLCVVWCAEAARPFSALVDASHKALLHPTVLKHLHTRKAVSKDIHMLYSAIQDNYRTVLKQHQGALYLGFDAWQSPNGFDILGIVIYQLADDNPSNFKLEAMPLDFISLTQCHTGKYLAEIAGQVVEKFGTADKICGLVSDNAMNNAVLVRDLKNLKWPRFKGDTHWIQCFAHILNLIVQSILRPFGAHKKKPTPQGQGTDDGGLDSGKDCSEDDQTEGQIRLLARGDKTSPEEYEYSSDGESEVEPAQEDHDTLSDTDIDNASVEGDKDRYTSTSCKETLAKKLRYSPNSKAEFVETCRDKECATPHMVERDVRTQWNSTAAQLRSVIRCEAAM</sequence>
<dbReference type="GO" id="GO:0008270">
    <property type="term" value="F:zinc ion binding"/>
    <property type="evidence" value="ECO:0007669"/>
    <property type="project" value="UniProtKB-KW"/>
</dbReference>
<proteinExistence type="predicted"/>
<feature type="region of interest" description="Disordered" evidence="6">
    <location>
        <begin position="1"/>
        <end position="151"/>
    </location>
</feature>
<feature type="compositionally biased region" description="Low complexity" evidence="6">
    <location>
        <begin position="11"/>
        <end position="28"/>
    </location>
</feature>
<dbReference type="InterPro" id="IPR052035">
    <property type="entry name" value="ZnF_BED_domain_contain"/>
</dbReference>
<feature type="compositionally biased region" description="Low complexity" evidence="6">
    <location>
        <begin position="74"/>
        <end position="85"/>
    </location>
</feature>
<feature type="region of interest" description="Disordered" evidence="6">
    <location>
        <begin position="203"/>
        <end position="229"/>
    </location>
</feature>
<reference evidence="7 8" key="1">
    <citation type="submission" date="2019-05" db="EMBL/GenBank/DDBJ databases">
        <title>Emergence of the Ug99 lineage of the wheat stem rust pathogen through somatic hybridization.</title>
        <authorList>
            <person name="Li F."/>
            <person name="Upadhyaya N.M."/>
            <person name="Sperschneider J."/>
            <person name="Matny O."/>
            <person name="Nguyen-Phuc H."/>
            <person name="Mago R."/>
            <person name="Raley C."/>
            <person name="Miller M.E."/>
            <person name="Silverstein K.A.T."/>
            <person name="Henningsen E."/>
            <person name="Hirsch C.D."/>
            <person name="Visser B."/>
            <person name="Pretorius Z.A."/>
            <person name="Steffenson B.J."/>
            <person name="Schwessinger B."/>
            <person name="Dodds P.N."/>
            <person name="Figueroa M."/>
        </authorList>
    </citation>
    <scope>NUCLEOTIDE SEQUENCE [LARGE SCALE GENOMIC DNA]</scope>
    <source>
        <strain evidence="7">21-0</strain>
    </source>
</reference>
<dbReference type="GO" id="GO:0005634">
    <property type="term" value="C:nucleus"/>
    <property type="evidence" value="ECO:0007669"/>
    <property type="project" value="UniProtKB-SubCell"/>
</dbReference>
<evidence type="ECO:0008006" key="9">
    <source>
        <dbReference type="Google" id="ProtNLM"/>
    </source>
</evidence>
<evidence type="ECO:0000256" key="4">
    <source>
        <dbReference type="ARBA" id="ARBA00022833"/>
    </source>
</evidence>
<accession>A0A5B0NL10</accession>
<name>A0A5B0NL10_PUCGR</name>
<feature type="compositionally biased region" description="Basic and acidic residues" evidence="6">
    <location>
        <begin position="106"/>
        <end position="115"/>
    </location>
</feature>